<organism evidence="1 2">
    <name type="scientific">Clarias magur</name>
    <name type="common">Asian catfish</name>
    <name type="synonym">Macropteronotus magur</name>
    <dbReference type="NCBI Taxonomy" id="1594786"/>
    <lineage>
        <taxon>Eukaryota</taxon>
        <taxon>Metazoa</taxon>
        <taxon>Chordata</taxon>
        <taxon>Craniata</taxon>
        <taxon>Vertebrata</taxon>
        <taxon>Euteleostomi</taxon>
        <taxon>Actinopterygii</taxon>
        <taxon>Neopterygii</taxon>
        <taxon>Teleostei</taxon>
        <taxon>Ostariophysi</taxon>
        <taxon>Siluriformes</taxon>
        <taxon>Clariidae</taxon>
        <taxon>Clarias</taxon>
    </lineage>
</organism>
<dbReference type="Proteomes" id="UP000727407">
    <property type="component" value="Unassembled WGS sequence"/>
</dbReference>
<protein>
    <submittedName>
        <fullName evidence="1">Uncharacterized protein</fullName>
    </submittedName>
</protein>
<keyword evidence="2" id="KW-1185">Reference proteome</keyword>
<evidence type="ECO:0000313" key="2">
    <source>
        <dbReference type="Proteomes" id="UP000727407"/>
    </source>
</evidence>
<accession>A0A8J4WY53</accession>
<evidence type="ECO:0000313" key="1">
    <source>
        <dbReference type="EMBL" id="KAF5880073.1"/>
    </source>
</evidence>
<gene>
    <name evidence="1" type="ORF">DAT39_023425</name>
</gene>
<proteinExistence type="predicted"/>
<dbReference type="AlphaFoldDB" id="A0A8J4WY53"/>
<feature type="non-terminal residue" evidence="1">
    <location>
        <position position="1"/>
    </location>
</feature>
<sequence length="115" mass="13318">WRLHLSFPWRETQKSLARMHCYDWPPLLMPAASERGLERHWRLCCPKWRACSCTCWRRSLGCDVKIHLMTFTQKARSVSTLSPGADSRRTLTSVAATRADHGTCKVTWVVFSSRP</sequence>
<comment type="caution">
    <text evidence="1">The sequence shown here is derived from an EMBL/GenBank/DDBJ whole genome shotgun (WGS) entry which is preliminary data.</text>
</comment>
<reference evidence="1" key="1">
    <citation type="submission" date="2020-07" db="EMBL/GenBank/DDBJ databases">
        <title>Clarias magur genome sequencing, assembly and annotation.</title>
        <authorList>
            <person name="Kushwaha B."/>
            <person name="Kumar R."/>
            <person name="Das P."/>
            <person name="Joshi C.G."/>
            <person name="Kumar D."/>
            <person name="Nagpure N.S."/>
            <person name="Pandey M."/>
            <person name="Agarwal S."/>
            <person name="Srivastava S."/>
            <person name="Singh M."/>
            <person name="Sahoo L."/>
            <person name="Jayasankar P."/>
            <person name="Meher P.K."/>
            <person name="Koringa P.G."/>
            <person name="Iquebal M.A."/>
            <person name="Das S.P."/>
            <person name="Bit A."/>
            <person name="Patnaik S."/>
            <person name="Patel N."/>
            <person name="Shah T.M."/>
            <person name="Hinsu A."/>
            <person name="Jena J.K."/>
        </authorList>
    </citation>
    <scope>NUCLEOTIDE SEQUENCE</scope>
    <source>
        <strain evidence="1">CIFAMagur01</strain>
        <tissue evidence="1">Testis</tissue>
    </source>
</reference>
<dbReference type="EMBL" id="QNUK01001716">
    <property type="protein sequence ID" value="KAF5880073.1"/>
    <property type="molecule type" value="Genomic_DNA"/>
</dbReference>
<name>A0A8J4WY53_CLAMG</name>